<organism evidence="1 2">
    <name type="scientific">SAR324 cluster bacterium</name>
    <dbReference type="NCBI Taxonomy" id="2024889"/>
    <lineage>
        <taxon>Bacteria</taxon>
        <taxon>Deltaproteobacteria</taxon>
        <taxon>SAR324 cluster</taxon>
    </lineage>
</organism>
<name>A0A432H8P7_9DELT</name>
<reference evidence="1 2" key="1">
    <citation type="submission" date="2018-06" db="EMBL/GenBank/DDBJ databases">
        <title>Combined omics and stable isotope probing to characterize newly discovered Mariana Back-Arc vent microbial communities.</title>
        <authorList>
            <person name="Trembath-Reichert E."/>
            <person name="Huber J.A."/>
        </authorList>
    </citation>
    <scope>NUCLEOTIDE SEQUENCE [LARGE SCALE GENOMIC DNA]</scope>
    <source>
        <strain evidence="1">MAG 151</strain>
    </source>
</reference>
<accession>A0A432H8P7</accession>
<protein>
    <submittedName>
        <fullName evidence="1">Uncharacterized protein</fullName>
    </submittedName>
</protein>
<dbReference type="EMBL" id="QNZH01000047">
    <property type="protein sequence ID" value="RTZ92264.1"/>
    <property type="molecule type" value="Genomic_DNA"/>
</dbReference>
<sequence>MAITTSTVMRSHESKKSAAIASIAVSLARQKNDPLFNKLKKFRGMWKDAKNQILQKYSNEANQKWVKKQSER</sequence>
<evidence type="ECO:0000313" key="1">
    <source>
        <dbReference type="EMBL" id="RTZ92264.1"/>
    </source>
</evidence>
<gene>
    <name evidence="1" type="ORF">DSY93_01880</name>
</gene>
<dbReference type="AlphaFoldDB" id="A0A432H8P7"/>
<evidence type="ECO:0000313" key="2">
    <source>
        <dbReference type="Proteomes" id="UP000288322"/>
    </source>
</evidence>
<dbReference type="Proteomes" id="UP000288322">
    <property type="component" value="Unassembled WGS sequence"/>
</dbReference>
<proteinExistence type="predicted"/>
<comment type="caution">
    <text evidence="1">The sequence shown here is derived from an EMBL/GenBank/DDBJ whole genome shotgun (WGS) entry which is preliminary data.</text>
</comment>